<dbReference type="Proteomes" id="UP000467841">
    <property type="component" value="Unassembled WGS sequence"/>
</dbReference>
<dbReference type="EMBL" id="CACVBM020001050">
    <property type="protein sequence ID" value="CAA7026164.1"/>
    <property type="molecule type" value="Genomic_DNA"/>
</dbReference>
<comment type="caution">
    <text evidence="2">The sequence shown here is derived from an EMBL/GenBank/DDBJ whole genome shotgun (WGS) entry which is preliminary data.</text>
</comment>
<organism evidence="2 3">
    <name type="scientific">Microthlaspi erraticum</name>
    <dbReference type="NCBI Taxonomy" id="1685480"/>
    <lineage>
        <taxon>Eukaryota</taxon>
        <taxon>Viridiplantae</taxon>
        <taxon>Streptophyta</taxon>
        <taxon>Embryophyta</taxon>
        <taxon>Tracheophyta</taxon>
        <taxon>Spermatophyta</taxon>
        <taxon>Magnoliopsida</taxon>
        <taxon>eudicotyledons</taxon>
        <taxon>Gunneridae</taxon>
        <taxon>Pentapetalae</taxon>
        <taxon>rosids</taxon>
        <taxon>malvids</taxon>
        <taxon>Brassicales</taxon>
        <taxon>Brassicaceae</taxon>
        <taxon>Coluteocarpeae</taxon>
        <taxon>Microthlaspi</taxon>
    </lineage>
</organism>
<gene>
    <name evidence="2" type="ORF">MERR_LOCUS13399</name>
</gene>
<evidence type="ECO:0000256" key="1">
    <source>
        <dbReference type="SAM" id="MobiDB-lite"/>
    </source>
</evidence>
<evidence type="ECO:0000313" key="2">
    <source>
        <dbReference type="EMBL" id="CAA7026164.1"/>
    </source>
</evidence>
<keyword evidence="3" id="KW-1185">Reference proteome</keyword>
<protein>
    <submittedName>
        <fullName evidence="2">Uncharacterized protein</fullName>
    </submittedName>
</protein>
<name>A0A6D2IGM5_9BRAS</name>
<feature type="region of interest" description="Disordered" evidence="1">
    <location>
        <begin position="1"/>
        <end position="48"/>
    </location>
</feature>
<sequence length="239" mass="27204">MSITKRTPNSWSTMGTTTKRERTSFGSNGQLDEPKHEEKPEDVGTPLQDDLESIHRVHEEKSALEEIEGNAFALNGTCLSYFFFPSLETKENVTEHDESVMVMKDDHNKLVEYVKGVIDRECVQKLFGEHMGSSQDKKAITRRLVGNNSTTCKEYLDDLQQLSRAGKICWIVMGRWDLEAGFNALSFRSVDEDGKTRLDSTRLESRRCSTSWLSRSLLYERKGDVEGGSMAPQRLWKGL</sequence>
<reference evidence="2" key="1">
    <citation type="submission" date="2020-01" db="EMBL/GenBank/DDBJ databases">
        <authorList>
            <person name="Mishra B."/>
        </authorList>
    </citation>
    <scope>NUCLEOTIDE SEQUENCE [LARGE SCALE GENOMIC DNA]</scope>
</reference>
<feature type="compositionally biased region" description="Basic and acidic residues" evidence="1">
    <location>
        <begin position="32"/>
        <end position="42"/>
    </location>
</feature>
<accession>A0A6D2IGM5</accession>
<dbReference type="AlphaFoldDB" id="A0A6D2IGM5"/>
<feature type="compositionally biased region" description="Polar residues" evidence="1">
    <location>
        <begin position="1"/>
        <end position="17"/>
    </location>
</feature>
<proteinExistence type="predicted"/>
<evidence type="ECO:0000313" key="3">
    <source>
        <dbReference type="Proteomes" id="UP000467841"/>
    </source>
</evidence>